<dbReference type="PANTHER" id="PTHR13946">
    <property type="entry name" value="DNA-DIRECTED RNA POLYMERASE I,II,III"/>
    <property type="match status" value="1"/>
</dbReference>
<name>A0A0J9R5F3_DROSI</name>
<dbReference type="EMBL" id="CM002910">
    <property type="protein sequence ID" value="KMY90954.1"/>
    <property type="molecule type" value="Genomic_DNA"/>
</dbReference>
<evidence type="ECO:0000256" key="4">
    <source>
        <dbReference type="ARBA" id="ARBA00023163"/>
    </source>
</evidence>
<sequence>MTLTSIAEACALHVFCKQTKEYLNKLKMGALAELAGDEKNGEGSRTFVFTNEGHTLGNALKTIIARYPEVDFCGYTIPHPTEQKLHFRIQSRRDRAIDILKRGLEDLEGLCDHTIVTFEKEMAEFNAMKVENT</sequence>
<keyword evidence="4" id="KW-0804">Transcription</keyword>
<dbReference type="Bgee" id="FBgn0193194">
    <property type="expression patterns" value="Expressed in embryo and 3 other cell types or tissues"/>
</dbReference>
<evidence type="ECO:0000313" key="9">
    <source>
        <dbReference type="EMBL" id="KMY90954.1"/>
    </source>
</evidence>
<dbReference type="PANTHER" id="PTHR13946:SF28">
    <property type="entry name" value="DNA-DIRECTED RNA POLYMERASES I AND III SUBUNIT RPAC2"/>
    <property type="match status" value="1"/>
</dbReference>
<comment type="subcellular location">
    <subcellularLocation>
        <location evidence="1">Nucleus</location>
    </subcellularLocation>
</comment>
<dbReference type="InterPro" id="IPR009025">
    <property type="entry name" value="RBP11-like_dimer"/>
</dbReference>
<accession>A0A0J9R5F3</accession>
<dbReference type="Gene3D" id="3.30.1360.10">
    <property type="entry name" value="RNA polymerase, RBP11-like subunit"/>
    <property type="match status" value="1"/>
</dbReference>
<dbReference type="GO" id="GO:0006383">
    <property type="term" value="P:transcription by RNA polymerase III"/>
    <property type="evidence" value="ECO:0007669"/>
    <property type="project" value="TreeGrafter"/>
</dbReference>
<dbReference type="GO" id="GO:0005736">
    <property type="term" value="C:RNA polymerase I complex"/>
    <property type="evidence" value="ECO:0007669"/>
    <property type="project" value="TreeGrafter"/>
</dbReference>
<dbReference type="InterPro" id="IPR008193">
    <property type="entry name" value="RNA_pol_Rpb11_13-16kDa_CS"/>
</dbReference>
<dbReference type="Proteomes" id="UP000035880">
    <property type="component" value="Chromosome 2L"/>
</dbReference>
<dbReference type="GO" id="GO:0046983">
    <property type="term" value="F:protein dimerization activity"/>
    <property type="evidence" value="ECO:0007669"/>
    <property type="project" value="InterPro"/>
</dbReference>
<dbReference type="GO" id="GO:0003899">
    <property type="term" value="F:DNA-directed RNA polymerase activity"/>
    <property type="evidence" value="ECO:0007669"/>
    <property type="project" value="InterPro"/>
</dbReference>
<reference evidence="9" key="3">
    <citation type="submission" date="2015-04" db="EMBL/GenBank/DDBJ databases">
        <authorList>
            <consortium name="FlyBase"/>
        </authorList>
    </citation>
    <scope>NUCLEOTIDE SEQUENCE</scope>
    <source>
        <strain evidence="9">W501</strain>
    </source>
</reference>
<dbReference type="CDD" id="cd07029">
    <property type="entry name" value="RNAP_I_III_AC19"/>
    <property type="match status" value="1"/>
</dbReference>
<dbReference type="Pfam" id="PF13656">
    <property type="entry name" value="RNA_pol_L_2"/>
    <property type="match status" value="1"/>
</dbReference>
<dbReference type="GO" id="GO:0006362">
    <property type="term" value="P:transcription elongation by RNA polymerase I"/>
    <property type="evidence" value="ECO:0007669"/>
    <property type="project" value="TreeGrafter"/>
</dbReference>
<evidence type="ECO:0000259" key="8">
    <source>
        <dbReference type="Pfam" id="PF13656"/>
    </source>
</evidence>
<protein>
    <recommendedName>
        <fullName evidence="2">DNA-directed RNA polymerases I and III subunit RPAC2</fullName>
    </recommendedName>
    <alternativeName>
        <fullName evidence="7">DNA-directed RNA polymerase I subunit D</fullName>
    </alternativeName>
</protein>
<gene>
    <name evidence="9" type="primary">Dsim\GD21773</name>
    <name evidence="9" type="ORF">Dsimw501_GD21773</name>
</gene>
<keyword evidence="5" id="KW-0539">Nucleus</keyword>
<reference evidence="9" key="2">
    <citation type="submission" date="2014-06" db="EMBL/GenBank/DDBJ databases">
        <authorList>
            <person name="Hu T."/>
            <person name="Eisen M.B."/>
            <person name="Thornton K.R."/>
            <person name="Andolfatto P."/>
        </authorList>
    </citation>
    <scope>NUCLEOTIDE SEQUENCE</scope>
    <source>
        <strain evidence="9">W501</strain>
    </source>
</reference>
<dbReference type="FunFam" id="3.30.1360.10:FF:000006">
    <property type="entry name" value="DNA-directed RNA polymerases I and III subunit RPAC2"/>
    <property type="match status" value="1"/>
</dbReference>
<keyword evidence="9" id="KW-0548">Nucleotidyltransferase</keyword>
<evidence type="ECO:0000256" key="2">
    <source>
        <dbReference type="ARBA" id="ARBA00022079"/>
    </source>
</evidence>
<dbReference type="InterPro" id="IPR022905">
    <property type="entry name" value="Rpo11-like"/>
</dbReference>
<dbReference type="OrthoDB" id="510325at2759"/>
<keyword evidence="3" id="KW-0240">DNA-directed RNA polymerase</keyword>
<dbReference type="PROSITE" id="PS01154">
    <property type="entry name" value="RNA_POL_L_13KD"/>
    <property type="match status" value="1"/>
</dbReference>
<evidence type="ECO:0000256" key="7">
    <source>
        <dbReference type="ARBA" id="ARBA00031757"/>
    </source>
</evidence>
<evidence type="ECO:0000256" key="3">
    <source>
        <dbReference type="ARBA" id="ARBA00022478"/>
    </source>
</evidence>
<dbReference type="InterPro" id="IPR033898">
    <property type="entry name" value="RNAP_AC19"/>
</dbReference>
<dbReference type="GO" id="GO:0005666">
    <property type="term" value="C:RNA polymerase III complex"/>
    <property type="evidence" value="ECO:0007669"/>
    <property type="project" value="TreeGrafter"/>
</dbReference>
<evidence type="ECO:0000256" key="5">
    <source>
        <dbReference type="ARBA" id="ARBA00023242"/>
    </source>
</evidence>
<comment type="similarity">
    <text evidence="6">Belongs to the archaeal Rpo11/eukaryotic RPB11/RPC19 RNA polymerase subunit family.</text>
</comment>
<reference evidence="9" key="1">
    <citation type="journal article" date="2013" name="Genome Res.">
        <title>A second-generation assembly of the Drosophila simulans genome provides new insights into patterns of lineage-specific divergence.</title>
        <authorList>
            <person name="Hu T.T."/>
            <person name="Eisen M.B."/>
            <person name="Thornton K.R."/>
            <person name="Andolfatto P."/>
        </authorList>
    </citation>
    <scope>NUCLEOTIDE SEQUENCE [LARGE SCALE GENOMIC DNA]</scope>
    <source>
        <strain evidence="9">W501</strain>
    </source>
</reference>
<proteinExistence type="inferred from homology"/>
<keyword evidence="9" id="KW-0808">Transferase</keyword>
<evidence type="ECO:0000256" key="1">
    <source>
        <dbReference type="ARBA" id="ARBA00004123"/>
    </source>
</evidence>
<dbReference type="SUPFAM" id="SSF55257">
    <property type="entry name" value="RBP11-like subunits of RNA polymerase"/>
    <property type="match status" value="1"/>
</dbReference>
<organism evidence="9">
    <name type="scientific">Drosophila simulans</name>
    <name type="common">Fruit fly</name>
    <dbReference type="NCBI Taxonomy" id="7240"/>
    <lineage>
        <taxon>Eukaryota</taxon>
        <taxon>Metazoa</taxon>
        <taxon>Ecdysozoa</taxon>
        <taxon>Arthropoda</taxon>
        <taxon>Hexapoda</taxon>
        <taxon>Insecta</taxon>
        <taxon>Pterygota</taxon>
        <taxon>Neoptera</taxon>
        <taxon>Endopterygota</taxon>
        <taxon>Diptera</taxon>
        <taxon>Brachycera</taxon>
        <taxon>Muscomorpha</taxon>
        <taxon>Ephydroidea</taxon>
        <taxon>Drosophilidae</taxon>
        <taxon>Drosophila</taxon>
        <taxon>Sophophora</taxon>
    </lineage>
</organism>
<dbReference type="InterPro" id="IPR036603">
    <property type="entry name" value="RBP11-like"/>
</dbReference>
<dbReference type="GO" id="GO:0003677">
    <property type="term" value="F:DNA binding"/>
    <property type="evidence" value="ECO:0007669"/>
    <property type="project" value="InterPro"/>
</dbReference>
<dbReference type="AlphaFoldDB" id="A0A0J9R5F3"/>
<feature type="domain" description="DNA-directed RNA polymerase RBP11-like dimerisation" evidence="8">
    <location>
        <begin position="46"/>
        <end position="114"/>
    </location>
</feature>
<evidence type="ECO:0000256" key="6">
    <source>
        <dbReference type="ARBA" id="ARBA00025751"/>
    </source>
</evidence>
<dbReference type="HAMAP" id="MF_00261">
    <property type="entry name" value="RNApol_arch_Rpo11"/>
    <property type="match status" value="1"/>
</dbReference>